<feature type="transmembrane region" description="Helical" evidence="7">
    <location>
        <begin position="294"/>
        <end position="317"/>
    </location>
</feature>
<sequence length="376" mass="40588">MGMATEYEAARPSDGDDGCGSAQGPRPVQPLPARNVTPPGPASLSRLAPVDIASYLFMIAAMVLVIELKLLGALLAGLLVYQVVHQISPRLERHLSSQRARWFAVVFVACTVVAVFTGISLGIAQHLEKHVTSMQALFEQVMRFFDQERARLPAWALTYLPSNAAEIESKITVLLHSHATQLQEGGKTAMRGITHVLLGMILGAIVAVGAQHHATRAPLSAALVTRVSRFADAFRRIVFAQIKISAVNAFFTGLYLLVALPLFHSRLPLSKTLVIFTFVVGLLPVVGNLISNTVIVLISLASGIGVAISSLAFLVVIHKLEYFLNARIVGGEIEAKAWELLIAMLVMEAAFGLLGVIAAPIFYAYIKRELVLSKLI</sequence>
<keyword evidence="5 7" id="KW-0472">Membrane</keyword>
<reference evidence="8 9" key="1">
    <citation type="submission" date="2020-09" db="EMBL/GenBank/DDBJ databases">
        <title>Genome sequences of Mycetohabitans spp.</title>
        <authorList>
            <person name="Carter M.E."/>
            <person name="Carpenter S.C.D."/>
            <person name="Bogdanove A.J."/>
        </authorList>
    </citation>
    <scope>NUCLEOTIDE SEQUENCE [LARGE SCALE GENOMIC DNA]</scope>
    <source>
        <strain evidence="8 9">B12</strain>
    </source>
</reference>
<keyword evidence="4 7" id="KW-1133">Transmembrane helix</keyword>
<evidence type="ECO:0000313" key="8">
    <source>
        <dbReference type="EMBL" id="WXK40372.1"/>
    </source>
</evidence>
<feature type="transmembrane region" description="Helical" evidence="7">
    <location>
        <begin position="192"/>
        <end position="210"/>
    </location>
</feature>
<protein>
    <submittedName>
        <fullName evidence="8">AI-2E family transporter</fullName>
    </submittedName>
</protein>
<name>A0ABZ2PZV5_9BURK</name>
<feature type="transmembrane region" description="Helical" evidence="7">
    <location>
        <begin position="102"/>
        <end position="124"/>
    </location>
</feature>
<evidence type="ECO:0000313" key="9">
    <source>
        <dbReference type="Proteomes" id="UP001493153"/>
    </source>
</evidence>
<feature type="region of interest" description="Disordered" evidence="6">
    <location>
        <begin position="1"/>
        <end position="35"/>
    </location>
</feature>
<dbReference type="Proteomes" id="UP001493153">
    <property type="component" value="Chromosome"/>
</dbReference>
<keyword evidence="9" id="KW-1185">Reference proteome</keyword>
<organism evidence="8 9">
    <name type="scientific">Mycetohabitans rhizoxinica</name>
    <dbReference type="NCBI Taxonomy" id="412963"/>
    <lineage>
        <taxon>Bacteria</taxon>
        <taxon>Pseudomonadati</taxon>
        <taxon>Pseudomonadota</taxon>
        <taxon>Betaproteobacteria</taxon>
        <taxon>Burkholderiales</taxon>
        <taxon>Burkholderiaceae</taxon>
        <taxon>Mycetohabitans</taxon>
    </lineage>
</organism>
<dbReference type="RefSeq" id="WP_422392498.1">
    <property type="nucleotide sequence ID" value="NZ_CP062171.1"/>
</dbReference>
<feature type="transmembrane region" description="Helical" evidence="7">
    <location>
        <begin position="337"/>
        <end position="366"/>
    </location>
</feature>
<gene>
    <name evidence="8" type="ORF">IHE29_14310</name>
</gene>
<dbReference type="EMBL" id="CP062176">
    <property type="protein sequence ID" value="WXK40372.1"/>
    <property type="molecule type" value="Genomic_DNA"/>
</dbReference>
<evidence type="ECO:0000256" key="5">
    <source>
        <dbReference type="ARBA" id="ARBA00023136"/>
    </source>
</evidence>
<feature type="transmembrane region" description="Helical" evidence="7">
    <location>
        <begin position="269"/>
        <end position="287"/>
    </location>
</feature>
<comment type="similarity">
    <text evidence="2">Belongs to the autoinducer-2 exporter (AI-2E) (TC 2.A.86) family.</text>
</comment>
<proteinExistence type="inferred from homology"/>
<feature type="transmembrane region" description="Helical" evidence="7">
    <location>
        <begin position="244"/>
        <end position="263"/>
    </location>
</feature>
<evidence type="ECO:0000256" key="3">
    <source>
        <dbReference type="ARBA" id="ARBA00022692"/>
    </source>
</evidence>
<evidence type="ECO:0000256" key="7">
    <source>
        <dbReference type="SAM" id="Phobius"/>
    </source>
</evidence>
<dbReference type="InterPro" id="IPR002549">
    <property type="entry name" value="AI-2E-like"/>
</dbReference>
<evidence type="ECO:0000256" key="1">
    <source>
        <dbReference type="ARBA" id="ARBA00004141"/>
    </source>
</evidence>
<comment type="subcellular location">
    <subcellularLocation>
        <location evidence="1">Membrane</location>
        <topology evidence="1">Multi-pass membrane protein</topology>
    </subcellularLocation>
</comment>
<dbReference type="Pfam" id="PF01594">
    <property type="entry name" value="AI-2E_transport"/>
    <property type="match status" value="1"/>
</dbReference>
<feature type="transmembrane region" description="Helical" evidence="7">
    <location>
        <begin position="52"/>
        <end position="81"/>
    </location>
</feature>
<accession>A0ABZ2PZV5</accession>
<evidence type="ECO:0000256" key="6">
    <source>
        <dbReference type="SAM" id="MobiDB-lite"/>
    </source>
</evidence>
<keyword evidence="3 7" id="KW-0812">Transmembrane</keyword>
<evidence type="ECO:0000256" key="4">
    <source>
        <dbReference type="ARBA" id="ARBA00022989"/>
    </source>
</evidence>
<evidence type="ECO:0000256" key="2">
    <source>
        <dbReference type="ARBA" id="ARBA00009773"/>
    </source>
</evidence>